<accession>A0A1I2IPL2</accession>
<dbReference type="Proteomes" id="UP000198964">
    <property type="component" value="Unassembled WGS sequence"/>
</dbReference>
<feature type="repeat" description="TPR" evidence="3">
    <location>
        <begin position="35"/>
        <end position="68"/>
    </location>
</feature>
<evidence type="ECO:0000313" key="4">
    <source>
        <dbReference type="EMBL" id="SFF42997.1"/>
    </source>
</evidence>
<proteinExistence type="predicted"/>
<dbReference type="InterPro" id="IPR011990">
    <property type="entry name" value="TPR-like_helical_dom_sf"/>
</dbReference>
<dbReference type="EMBL" id="SNWI01000010">
    <property type="protein sequence ID" value="TDN97196.1"/>
    <property type="molecule type" value="Genomic_DNA"/>
</dbReference>
<dbReference type="InterPro" id="IPR019734">
    <property type="entry name" value="TPR_rpt"/>
</dbReference>
<dbReference type="STRING" id="655355.SAMN05216283_106113"/>
<dbReference type="OrthoDB" id="1122525at2"/>
<dbReference type="PROSITE" id="PS50005">
    <property type="entry name" value="TPR"/>
    <property type="match status" value="1"/>
</dbReference>
<dbReference type="Proteomes" id="UP000294848">
    <property type="component" value="Unassembled WGS sequence"/>
</dbReference>
<dbReference type="EMBL" id="FONW01000006">
    <property type="protein sequence ID" value="SFF42997.1"/>
    <property type="molecule type" value="Genomic_DNA"/>
</dbReference>
<evidence type="ECO:0000313" key="5">
    <source>
        <dbReference type="EMBL" id="TDN97196.1"/>
    </source>
</evidence>
<dbReference type="SUPFAM" id="SSF48452">
    <property type="entry name" value="TPR-like"/>
    <property type="match status" value="1"/>
</dbReference>
<evidence type="ECO:0000313" key="6">
    <source>
        <dbReference type="Proteomes" id="UP000198964"/>
    </source>
</evidence>
<dbReference type="Gene3D" id="1.25.40.10">
    <property type="entry name" value="Tetratricopeptide repeat domain"/>
    <property type="match status" value="1"/>
</dbReference>
<evidence type="ECO:0000256" key="1">
    <source>
        <dbReference type="ARBA" id="ARBA00022737"/>
    </source>
</evidence>
<dbReference type="SMART" id="SM00028">
    <property type="entry name" value="TPR"/>
    <property type="match status" value="1"/>
</dbReference>
<keyword evidence="6" id="KW-1185">Reference proteome</keyword>
<evidence type="ECO:0000256" key="2">
    <source>
        <dbReference type="ARBA" id="ARBA00022803"/>
    </source>
</evidence>
<dbReference type="Pfam" id="PF07719">
    <property type="entry name" value="TPR_2"/>
    <property type="match status" value="1"/>
</dbReference>
<dbReference type="AlphaFoldDB" id="A0A1I2IPL2"/>
<protein>
    <submittedName>
        <fullName evidence="5">Tetratricopeptide repeat protein</fullName>
    </submittedName>
    <submittedName>
        <fullName evidence="4">Tetratricopeptide repeat-containing protein</fullName>
    </submittedName>
</protein>
<reference evidence="5 7" key="2">
    <citation type="submission" date="2019-03" db="EMBL/GenBank/DDBJ databases">
        <title>Freshwater and sediment microbial communities from various areas in North America, analyzing microbe dynamics in response to fracking.</title>
        <authorList>
            <person name="Lamendella R."/>
        </authorList>
    </citation>
    <scope>NUCLEOTIDE SEQUENCE [LARGE SCALE GENOMIC DNA]</scope>
    <source>
        <strain evidence="5 7">114D</strain>
    </source>
</reference>
<organism evidence="4 6">
    <name type="scientific">Sunxiuqinia elliptica</name>
    <dbReference type="NCBI Taxonomy" id="655355"/>
    <lineage>
        <taxon>Bacteria</taxon>
        <taxon>Pseudomonadati</taxon>
        <taxon>Bacteroidota</taxon>
        <taxon>Bacteroidia</taxon>
        <taxon>Marinilabiliales</taxon>
        <taxon>Prolixibacteraceae</taxon>
        <taxon>Sunxiuqinia</taxon>
    </lineage>
</organism>
<keyword evidence="1" id="KW-0677">Repeat</keyword>
<reference evidence="4 6" key="1">
    <citation type="submission" date="2016-10" db="EMBL/GenBank/DDBJ databases">
        <authorList>
            <person name="de Groot N.N."/>
        </authorList>
    </citation>
    <scope>NUCLEOTIDE SEQUENCE [LARGE SCALE GENOMIC DNA]</scope>
    <source>
        <strain evidence="4 6">CGMCC 1.9156</strain>
    </source>
</reference>
<dbReference type="RefSeq" id="WP_093920247.1">
    <property type="nucleotide sequence ID" value="NZ_FONW01000006.1"/>
</dbReference>
<evidence type="ECO:0000313" key="7">
    <source>
        <dbReference type="Proteomes" id="UP000294848"/>
    </source>
</evidence>
<evidence type="ECO:0000256" key="3">
    <source>
        <dbReference type="PROSITE-ProRule" id="PRU00339"/>
    </source>
</evidence>
<name>A0A1I2IPL2_9BACT</name>
<keyword evidence="2 3" id="KW-0802">TPR repeat</keyword>
<sequence>MKKELALLKSYIDRGDLVDAQRMIDRLLEQYPSEAELHFLHGKLAYKQQQWGQAINAFNQALDLDPDHSEAASNLEMANHILGYYTPDMFNP</sequence>
<gene>
    <name evidence="5" type="ORF">DET52_110113</name>
    <name evidence="4" type="ORF">SAMN05216283_106113</name>
</gene>
<dbReference type="InterPro" id="IPR013105">
    <property type="entry name" value="TPR_2"/>
</dbReference>